<dbReference type="EMBL" id="BQNB010018053">
    <property type="protein sequence ID" value="GJT70177.1"/>
    <property type="molecule type" value="Genomic_DNA"/>
</dbReference>
<keyword evidence="3" id="KW-1185">Reference proteome</keyword>
<protein>
    <submittedName>
        <fullName evidence="2">Uncharacterized protein</fullName>
    </submittedName>
</protein>
<reference evidence="2" key="1">
    <citation type="journal article" date="2022" name="Int. J. Mol. Sci.">
        <title>Draft Genome of Tanacetum Coccineum: Genomic Comparison of Closely Related Tanacetum-Family Plants.</title>
        <authorList>
            <person name="Yamashiro T."/>
            <person name="Shiraishi A."/>
            <person name="Nakayama K."/>
            <person name="Satake H."/>
        </authorList>
    </citation>
    <scope>NUCLEOTIDE SEQUENCE</scope>
</reference>
<evidence type="ECO:0000313" key="3">
    <source>
        <dbReference type="Proteomes" id="UP001151760"/>
    </source>
</evidence>
<comment type="caution">
    <text evidence="2">The sequence shown here is derived from an EMBL/GenBank/DDBJ whole genome shotgun (WGS) entry which is preliminary data.</text>
</comment>
<sequence>MIDQDKIMVPAGGNIMRKTPQEAYDLIENMTHHHFQWDAEVYYDTTTDMNAHYSKTTFASSEQVEVLGNDTGYIIQSVQHQTGPGHPNTFHYSYSDESDEDEPSEVLQVQKSIYPLSGSLTPSSDSIIESLSPSLTHCEDSDLLLEETDAFLSLDDSIPPGIDNGIYDSKGDILFLEGLLNDEISSDLPSLELNNDPEGDILFLENLLKDEPLEANKSEINPLIREPPNTFLMGDEEIELNFHKDIDDLVPIPRGENHVVSKSFAVNTADASDKCQQQQDSTSSTSTLASSISADGNFDL</sequence>
<feature type="region of interest" description="Disordered" evidence="1">
    <location>
        <begin position="272"/>
        <end position="300"/>
    </location>
</feature>
<gene>
    <name evidence="2" type="ORF">Tco_1029463</name>
</gene>
<evidence type="ECO:0000313" key="2">
    <source>
        <dbReference type="EMBL" id="GJT70177.1"/>
    </source>
</evidence>
<evidence type="ECO:0000256" key="1">
    <source>
        <dbReference type="SAM" id="MobiDB-lite"/>
    </source>
</evidence>
<name>A0ABQ5G5Q8_9ASTR</name>
<feature type="region of interest" description="Disordered" evidence="1">
    <location>
        <begin position="80"/>
        <end position="101"/>
    </location>
</feature>
<accession>A0ABQ5G5Q8</accession>
<organism evidence="2 3">
    <name type="scientific">Tanacetum coccineum</name>
    <dbReference type="NCBI Taxonomy" id="301880"/>
    <lineage>
        <taxon>Eukaryota</taxon>
        <taxon>Viridiplantae</taxon>
        <taxon>Streptophyta</taxon>
        <taxon>Embryophyta</taxon>
        <taxon>Tracheophyta</taxon>
        <taxon>Spermatophyta</taxon>
        <taxon>Magnoliopsida</taxon>
        <taxon>eudicotyledons</taxon>
        <taxon>Gunneridae</taxon>
        <taxon>Pentapetalae</taxon>
        <taxon>asterids</taxon>
        <taxon>campanulids</taxon>
        <taxon>Asterales</taxon>
        <taxon>Asteraceae</taxon>
        <taxon>Asteroideae</taxon>
        <taxon>Anthemideae</taxon>
        <taxon>Anthemidinae</taxon>
        <taxon>Tanacetum</taxon>
    </lineage>
</organism>
<proteinExistence type="predicted"/>
<dbReference type="Proteomes" id="UP001151760">
    <property type="component" value="Unassembled WGS sequence"/>
</dbReference>
<feature type="compositionally biased region" description="Low complexity" evidence="1">
    <location>
        <begin position="276"/>
        <end position="293"/>
    </location>
</feature>
<reference evidence="2" key="2">
    <citation type="submission" date="2022-01" db="EMBL/GenBank/DDBJ databases">
        <authorList>
            <person name="Yamashiro T."/>
            <person name="Shiraishi A."/>
            <person name="Satake H."/>
            <person name="Nakayama K."/>
        </authorList>
    </citation>
    <scope>NUCLEOTIDE SEQUENCE</scope>
</reference>